<comment type="function">
    <text evidence="5">Acts both as a biotin--[acetyl-CoA-carboxylase] ligase and a repressor.</text>
</comment>
<accession>A0A379C6A1</accession>
<reference evidence="7 8" key="1">
    <citation type="submission" date="2018-06" db="EMBL/GenBank/DDBJ databases">
        <authorList>
            <consortium name="Pathogen Informatics"/>
            <person name="Doyle S."/>
        </authorList>
    </citation>
    <scope>NUCLEOTIDE SEQUENCE [LARGE SCALE GENOMIC DNA]</scope>
    <source>
        <strain evidence="7 8">NCTC13149</strain>
    </source>
</reference>
<dbReference type="GO" id="GO:0005737">
    <property type="term" value="C:cytoplasm"/>
    <property type="evidence" value="ECO:0007669"/>
    <property type="project" value="TreeGrafter"/>
</dbReference>
<keyword evidence="5" id="KW-0804">Transcription</keyword>
<dbReference type="Gene3D" id="2.30.30.100">
    <property type="match status" value="1"/>
</dbReference>
<feature type="DNA-binding region" description="H-T-H motif" evidence="5">
    <location>
        <begin position="21"/>
        <end position="40"/>
    </location>
</feature>
<evidence type="ECO:0000256" key="1">
    <source>
        <dbReference type="ARBA" id="ARBA00022598"/>
    </source>
</evidence>
<dbReference type="InterPro" id="IPR003142">
    <property type="entry name" value="BPL_C"/>
</dbReference>
<keyword evidence="5" id="KW-0805">Transcription regulation</keyword>
<protein>
    <recommendedName>
        <fullName evidence="5">Bifunctional ligase/repressor BirA</fullName>
    </recommendedName>
    <alternativeName>
        <fullName evidence="5">Biotin--[acetyl-CoA-carboxylase] ligase</fullName>
        <ecNumber evidence="5">6.3.4.15</ecNumber>
    </alternativeName>
    <alternativeName>
        <fullName evidence="5">Biotin--protein ligase</fullName>
    </alternativeName>
    <alternativeName>
        <fullName evidence="5">Biotin-[acetyl-CoA carboxylase] synthetase</fullName>
    </alternativeName>
</protein>
<dbReference type="PANTHER" id="PTHR12835">
    <property type="entry name" value="BIOTIN PROTEIN LIGASE"/>
    <property type="match status" value="1"/>
</dbReference>
<dbReference type="InterPro" id="IPR045864">
    <property type="entry name" value="aa-tRNA-synth_II/BPL/LPL"/>
</dbReference>
<dbReference type="EC" id="6.3.4.15" evidence="5"/>
<keyword evidence="5" id="KW-0238">DNA-binding</keyword>
<dbReference type="InterPro" id="IPR036388">
    <property type="entry name" value="WH-like_DNA-bd_sf"/>
</dbReference>
<keyword evidence="2 5" id="KW-0547">Nucleotide-binding</keyword>
<dbReference type="Gene3D" id="1.10.10.10">
    <property type="entry name" value="Winged helix-like DNA-binding domain superfamily/Winged helix DNA-binding domain"/>
    <property type="match status" value="1"/>
</dbReference>
<evidence type="ECO:0000313" key="7">
    <source>
        <dbReference type="EMBL" id="SUB57661.1"/>
    </source>
</evidence>
<dbReference type="RefSeq" id="WP_019035067.1">
    <property type="nucleotide sequence ID" value="NZ_UGSZ01000001.1"/>
</dbReference>
<dbReference type="Pfam" id="PF02237">
    <property type="entry name" value="BPL_C"/>
    <property type="match status" value="1"/>
</dbReference>
<feature type="binding site" evidence="5">
    <location>
        <position position="190"/>
    </location>
    <ligand>
        <name>biotin</name>
        <dbReference type="ChEBI" id="CHEBI:57586"/>
    </ligand>
</feature>
<dbReference type="GO" id="GO:0004077">
    <property type="term" value="F:biotin--[biotin carboxyl-carrier protein] ligase activity"/>
    <property type="evidence" value="ECO:0007669"/>
    <property type="project" value="UniProtKB-UniRule"/>
</dbReference>
<dbReference type="AlphaFoldDB" id="A0A379C6A1"/>
<feature type="binding site" evidence="5">
    <location>
        <position position="117"/>
    </location>
    <ligand>
        <name>biotin</name>
        <dbReference type="ChEBI" id="CHEBI:57586"/>
    </ligand>
</feature>
<keyword evidence="1 5" id="KW-0436">Ligase</keyword>
<dbReference type="PROSITE" id="PS51733">
    <property type="entry name" value="BPL_LPL_CATALYTIC"/>
    <property type="match status" value="1"/>
</dbReference>
<evidence type="ECO:0000256" key="3">
    <source>
        <dbReference type="ARBA" id="ARBA00022840"/>
    </source>
</evidence>
<feature type="binding site" evidence="5">
    <location>
        <begin position="92"/>
        <end position="94"/>
    </location>
    <ligand>
        <name>biotin</name>
        <dbReference type="ChEBI" id="CHEBI:57586"/>
    </ligand>
</feature>
<dbReference type="CDD" id="cd16442">
    <property type="entry name" value="BPL"/>
    <property type="match status" value="1"/>
</dbReference>
<dbReference type="HAMAP" id="MF_00978">
    <property type="entry name" value="Bifunct_BirA"/>
    <property type="match status" value="1"/>
</dbReference>
<comment type="similarity">
    <text evidence="5">Belongs to the biotin--protein ligase family.</text>
</comment>
<evidence type="ECO:0000256" key="2">
    <source>
        <dbReference type="ARBA" id="ARBA00022741"/>
    </source>
</evidence>
<dbReference type="PANTHER" id="PTHR12835:SF5">
    <property type="entry name" value="BIOTIN--PROTEIN LIGASE"/>
    <property type="match status" value="1"/>
</dbReference>
<name>A0A379C6A1_9FIRM</name>
<dbReference type="InterPro" id="IPR013196">
    <property type="entry name" value="HTH_11"/>
</dbReference>
<gene>
    <name evidence="5 7" type="primary">birA</name>
    <name evidence="7" type="ORF">NCTC13149_01510</name>
</gene>
<dbReference type="GO" id="GO:0003677">
    <property type="term" value="F:DNA binding"/>
    <property type="evidence" value="ECO:0007669"/>
    <property type="project" value="UniProtKB-UniRule"/>
</dbReference>
<evidence type="ECO:0000259" key="6">
    <source>
        <dbReference type="PROSITE" id="PS51733"/>
    </source>
</evidence>
<dbReference type="NCBIfam" id="TIGR00121">
    <property type="entry name" value="birA_ligase"/>
    <property type="match status" value="1"/>
</dbReference>
<dbReference type="Proteomes" id="UP000255517">
    <property type="component" value="Unassembled WGS sequence"/>
</dbReference>
<dbReference type="InterPro" id="IPR004143">
    <property type="entry name" value="BPL_LPL_catalytic"/>
</dbReference>
<dbReference type="Pfam" id="PF08279">
    <property type="entry name" value="HTH_11"/>
    <property type="match status" value="1"/>
</dbReference>
<dbReference type="Gene3D" id="3.30.930.10">
    <property type="entry name" value="Bira Bifunctional Protein, Domain 2"/>
    <property type="match status" value="1"/>
</dbReference>
<dbReference type="SUPFAM" id="SSF50037">
    <property type="entry name" value="C-terminal domain of transcriptional repressors"/>
    <property type="match status" value="1"/>
</dbReference>
<dbReference type="Pfam" id="PF03099">
    <property type="entry name" value="BPL_LplA_LipB"/>
    <property type="match status" value="1"/>
</dbReference>
<evidence type="ECO:0000256" key="5">
    <source>
        <dbReference type="HAMAP-Rule" id="MF_00978"/>
    </source>
</evidence>
<dbReference type="GO" id="GO:0005524">
    <property type="term" value="F:ATP binding"/>
    <property type="evidence" value="ECO:0007669"/>
    <property type="project" value="UniProtKB-UniRule"/>
</dbReference>
<dbReference type="InterPro" id="IPR008988">
    <property type="entry name" value="Transcriptional_repressor_C"/>
</dbReference>
<organism evidence="7 8">
    <name type="scientific">Peptoniphilus lacrimalis</name>
    <dbReference type="NCBI Taxonomy" id="33031"/>
    <lineage>
        <taxon>Bacteria</taxon>
        <taxon>Bacillati</taxon>
        <taxon>Bacillota</taxon>
        <taxon>Tissierellia</taxon>
        <taxon>Tissierellales</taxon>
        <taxon>Peptoniphilaceae</taxon>
        <taxon>Peptoniphilus</taxon>
    </lineage>
</organism>
<dbReference type="STRING" id="1122949.GCA_000378725_01412"/>
<dbReference type="GO" id="GO:0016740">
    <property type="term" value="F:transferase activity"/>
    <property type="evidence" value="ECO:0007669"/>
    <property type="project" value="UniProtKB-ARBA"/>
</dbReference>
<dbReference type="SUPFAM" id="SSF46785">
    <property type="entry name" value="Winged helix' DNA-binding domain"/>
    <property type="match status" value="1"/>
</dbReference>
<dbReference type="InterPro" id="IPR004408">
    <property type="entry name" value="Biotin_CoA_COase_ligase"/>
</dbReference>
<dbReference type="OrthoDB" id="9807064at2"/>
<dbReference type="SUPFAM" id="SSF55681">
    <property type="entry name" value="Class II aaRS and biotin synthetases"/>
    <property type="match status" value="1"/>
</dbReference>
<dbReference type="EMBL" id="UGSZ01000001">
    <property type="protein sequence ID" value="SUB57661.1"/>
    <property type="molecule type" value="Genomic_DNA"/>
</dbReference>
<keyword evidence="3 5" id="KW-0067">ATP-binding</keyword>
<evidence type="ECO:0000313" key="8">
    <source>
        <dbReference type="Proteomes" id="UP000255517"/>
    </source>
</evidence>
<comment type="catalytic activity">
    <reaction evidence="5">
        <text>biotin + L-lysyl-[protein] + ATP = N(6)-biotinyl-L-lysyl-[protein] + AMP + diphosphate + H(+)</text>
        <dbReference type="Rhea" id="RHEA:11756"/>
        <dbReference type="Rhea" id="RHEA-COMP:9752"/>
        <dbReference type="Rhea" id="RHEA-COMP:10505"/>
        <dbReference type="ChEBI" id="CHEBI:15378"/>
        <dbReference type="ChEBI" id="CHEBI:29969"/>
        <dbReference type="ChEBI" id="CHEBI:30616"/>
        <dbReference type="ChEBI" id="CHEBI:33019"/>
        <dbReference type="ChEBI" id="CHEBI:57586"/>
        <dbReference type="ChEBI" id="CHEBI:83144"/>
        <dbReference type="ChEBI" id="CHEBI:456215"/>
        <dbReference type="EC" id="6.3.4.15"/>
    </reaction>
</comment>
<keyword evidence="5" id="KW-0678">Repressor</keyword>
<dbReference type="InterPro" id="IPR036390">
    <property type="entry name" value="WH_DNA-bd_sf"/>
</dbReference>
<proteinExistence type="inferred from homology"/>
<sequence>MNTKEVVLQELEKNRGRYISGQELADRLKISRTAIWKAINALKSDGFIIDSQTKRGYKLDDASDMISVPGIKEYLIPELKDIDIILYDEIDSTNTEAKRLLYSGEIKNFTCLVSDYQTSGRGRTGKSFKSYKGTGIYYSIILKPKDNFDFSYFDLVTIRSAVSVSKVIEKLLKESPQIKWVNDIYLKGKKVCGILSELDADFESKTVSSIIVGIGINLKYPPKLDEDIKDIFGALNTDILRNKIIASLLNEFYLSYYEKDTESILKYYKDHSLVLGKEVFYELNGQKKQGKAIDINNKGNLVVNVNGKEEILSSGEVSIKGDFLNKK</sequence>
<evidence type="ECO:0000256" key="4">
    <source>
        <dbReference type="ARBA" id="ARBA00023267"/>
    </source>
</evidence>
<dbReference type="InterPro" id="IPR030855">
    <property type="entry name" value="Bifunct_BirA"/>
</dbReference>
<dbReference type="GO" id="GO:0009249">
    <property type="term" value="P:protein lipoylation"/>
    <property type="evidence" value="ECO:0007669"/>
    <property type="project" value="UniProtKB-ARBA"/>
</dbReference>
<feature type="domain" description="BPL/LPL catalytic" evidence="6">
    <location>
        <begin position="79"/>
        <end position="260"/>
    </location>
</feature>
<feature type="binding site" evidence="5">
    <location>
        <begin position="121"/>
        <end position="123"/>
    </location>
    <ligand>
        <name>biotin</name>
        <dbReference type="ChEBI" id="CHEBI:57586"/>
    </ligand>
</feature>
<dbReference type="GO" id="GO:0006355">
    <property type="term" value="P:regulation of DNA-templated transcription"/>
    <property type="evidence" value="ECO:0007669"/>
    <property type="project" value="UniProtKB-UniRule"/>
</dbReference>
<keyword evidence="4 5" id="KW-0092">Biotin</keyword>